<accession>A0A0F9FJY0</accession>
<name>A0A0F9FJY0_9ZZZZ</name>
<reference evidence="1" key="1">
    <citation type="journal article" date="2015" name="Nature">
        <title>Complex archaea that bridge the gap between prokaryotes and eukaryotes.</title>
        <authorList>
            <person name="Spang A."/>
            <person name="Saw J.H."/>
            <person name="Jorgensen S.L."/>
            <person name="Zaremba-Niedzwiedzka K."/>
            <person name="Martijn J."/>
            <person name="Lind A.E."/>
            <person name="van Eijk R."/>
            <person name="Schleper C."/>
            <person name="Guy L."/>
            <person name="Ettema T.J."/>
        </authorList>
    </citation>
    <scope>NUCLEOTIDE SEQUENCE</scope>
</reference>
<evidence type="ECO:0000313" key="1">
    <source>
        <dbReference type="EMBL" id="KKL51367.1"/>
    </source>
</evidence>
<organism evidence="1">
    <name type="scientific">marine sediment metagenome</name>
    <dbReference type="NCBI Taxonomy" id="412755"/>
    <lineage>
        <taxon>unclassified sequences</taxon>
        <taxon>metagenomes</taxon>
        <taxon>ecological metagenomes</taxon>
    </lineage>
</organism>
<sequence>CLAPLLALGDDGFVVVCHAYVTPPGTPKVPAMWLLYPTVAVPGVPLSS</sequence>
<dbReference type="EMBL" id="LAZR01032275">
    <property type="protein sequence ID" value="KKL51367.1"/>
    <property type="molecule type" value="Genomic_DNA"/>
</dbReference>
<proteinExistence type="predicted"/>
<dbReference type="AlphaFoldDB" id="A0A0F9FJY0"/>
<feature type="non-terminal residue" evidence="1">
    <location>
        <position position="1"/>
    </location>
</feature>
<comment type="caution">
    <text evidence="1">The sequence shown here is derived from an EMBL/GenBank/DDBJ whole genome shotgun (WGS) entry which is preliminary data.</text>
</comment>
<protein>
    <submittedName>
        <fullName evidence="1">Uncharacterized protein</fullName>
    </submittedName>
</protein>
<gene>
    <name evidence="1" type="ORF">LCGC14_2296160</name>
</gene>